<evidence type="ECO:0000313" key="1">
    <source>
        <dbReference type="EMBL" id="QHT09482.1"/>
    </source>
</evidence>
<protein>
    <submittedName>
        <fullName evidence="1">Uncharacterized protein</fullName>
    </submittedName>
</protein>
<dbReference type="EMBL" id="MN739512">
    <property type="protein sequence ID" value="QHT09482.1"/>
    <property type="molecule type" value="Genomic_DNA"/>
</dbReference>
<proteinExistence type="predicted"/>
<sequence>MNKAQTFKLYNWQINDNLNTLAKDEILEKMVFYIKFYNLDISERHVAMGSYGDAIVFENGNIDLIGSCD</sequence>
<organism evidence="1">
    <name type="scientific">viral metagenome</name>
    <dbReference type="NCBI Taxonomy" id="1070528"/>
    <lineage>
        <taxon>unclassified sequences</taxon>
        <taxon>metagenomes</taxon>
        <taxon>organismal metagenomes</taxon>
    </lineage>
</organism>
<name>A0A6C0CZ91_9ZZZZ</name>
<dbReference type="AlphaFoldDB" id="A0A6C0CZ91"/>
<accession>A0A6C0CZ91</accession>
<reference evidence="1" key="1">
    <citation type="journal article" date="2020" name="Nature">
        <title>Giant virus diversity and host interactions through global metagenomics.</title>
        <authorList>
            <person name="Schulz F."/>
            <person name="Roux S."/>
            <person name="Paez-Espino D."/>
            <person name="Jungbluth S."/>
            <person name="Walsh D.A."/>
            <person name="Denef V.J."/>
            <person name="McMahon K.D."/>
            <person name="Konstantinidis K.T."/>
            <person name="Eloe-Fadrosh E.A."/>
            <person name="Kyrpides N.C."/>
            <person name="Woyke T."/>
        </authorList>
    </citation>
    <scope>NUCLEOTIDE SEQUENCE</scope>
    <source>
        <strain evidence="1">GVMAG-M-3300023174-102</strain>
    </source>
</reference>